<evidence type="ECO:0000313" key="1">
    <source>
        <dbReference type="EMBL" id="KAF2178470.1"/>
    </source>
</evidence>
<accession>A0A6A6DKL0</accession>
<proteinExistence type="predicted"/>
<dbReference type="Proteomes" id="UP000800200">
    <property type="component" value="Unassembled WGS sequence"/>
</dbReference>
<reference evidence="1" key="1">
    <citation type="journal article" date="2020" name="Stud. Mycol.">
        <title>101 Dothideomycetes genomes: a test case for predicting lifestyles and emergence of pathogens.</title>
        <authorList>
            <person name="Haridas S."/>
            <person name="Albert R."/>
            <person name="Binder M."/>
            <person name="Bloem J."/>
            <person name="Labutti K."/>
            <person name="Salamov A."/>
            <person name="Andreopoulos B."/>
            <person name="Baker S."/>
            <person name="Barry K."/>
            <person name="Bills G."/>
            <person name="Bluhm B."/>
            <person name="Cannon C."/>
            <person name="Castanera R."/>
            <person name="Culley D."/>
            <person name="Daum C."/>
            <person name="Ezra D."/>
            <person name="Gonzalez J."/>
            <person name="Henrissat B."/>
            <person name="Kuo A."/>
            <person name="Liang C."/>
            <person name="Lipzen A."/>
            <person name="Lutzoni F."/>
            <person name="Magnuson J."/>
            <person name="Mondo S."/>
            <person name="Nolan M."/>
            <person name="Ohm R."/>
            <person name="Pangilinan J."/>
            <person name="Park H.-J."/>
            <person name="Ramirez L."/>
            <person name="Alfaro M."/>
            <person name="Sun H."/>
            <person name="Tritt A."/>
            <person name="Yoshinaga Y."/>
            <person name="Zwiers L.-H."/>
            <person name="Turgeon B."/>
            <person name="Goodwin S."/>
            <person name="Spatafora J."/>
            <person name="Crous P."/>
            <person name="Grigoriev I."/>
        </authorList>
    </citation>
    <scope>NUCLEOTIDE SEQUENCE</scope>
    <source>
        <strain evidence="1">CBS 207.26</strain>
    </source>
</reference>
<name>A0A6A6DKL0_9PEZI</name>
<sequence length="126" mass="14439">MASCQDQHTYTTEATIKRYFLDLAKMLKKGHPLPIQTDNDTIIQCPMPSGRDLRNARSIIEGYIVNLPQRMKSTGHGEWKIARIISGDKKDFRVLVYRCDAFDSDENAKDYAISPENLLQYADDEL</sequence>
<protein>
    <submittedName>
        <fullName evidence="1">Uncharacterized protein</fullName>
    </submittedName>
</protein>
<keyword evidence="2" id="KW-1185">Reference proteome</keyword>
<dbReference type="OrthoDB" id="10568333at2759"/>
<dbReference type="AlphaFoldDB" id="A0A6A6DKL0"/>
<organism evidence="1 2">
    <name type="scientific">Zopfia rhizophila CBS 207.26</name>
    <dbReference type="NCBI Taxonomy" id="1314779"/>
    <lineage>
        <taxon>Eukaryota</taxon>
        <taxon>Fungi</taxon>
        <taxon>Dikarya</taxon>
        <taxon>Ascomycota</taxon>
        <taxon>Pezizomycotina</taxon>
        <taxon>Dothideomycetes</taxon>
        <taxon>Dothideomycetes incertae sedis</taxon>
        <taxon>Zopfiaceae</taxon>
        <taxon>Zopfia</taxon>
    </lineage>
</organism>
<dbReference type="EMBL" id="ML994675">
    <property type="protein sequence ID" value="KAF2178470.1"/>
    <property type="molecule type" value="Genomic_DNA"/>
</dbReference>
<evidence type="ECO:0000313" key="2">
    <source>
        <dbReference type="Proteomes" id="UP000800200"/>
    </source>
</evidence>
<gene>
    <name evidence="1" type="ORF">K469DRAFT_695507</name>
</gene>